<evidence type="ECO:0000259" key="1">
    <source>
        <dbReference type="Pfam" id="PF00881"/>
    </source>
</evidence>
<sequence>MPPPTAPVREPTADSIVLPVPPALPDGPTLDHCLRNRRSSRSFLPDSLTLAETSRLLWAAQGYTGLGGLRTAPSAGAFYPVRSYLLAASVKGLAAGFYGFDTDAGSLRLLRKGERRKSLARAVAGQTCVEECAVALLLTGWYKRAAREFGDAAPRLAAMECGHIGQNFCLQATALGLGAIGLGRLDPEAVRLLLRLPEDEEPLYLLLAGRV</sequence>
<dbReference type="SUPFAM" id="SSF55469">
    <property type="entry name" value="FMN-dependent nitroreductase-like"/>
    <property type="match status" value="1"/>
</dbReference>
<evidence type="ECO:0000313" key="3">
    <source>
        <dbReference type="Proteomes" id="UP000593892"/>
    </source>
</evidence>
<dbReference type="KEGG" id="pfer:IRI77_35400"/>
<dbReference type="InterPro" id="IPR052544">
    <property type="entry name" value="Bacteriocin_Proc_Enz"/>
</dbReference>
<dbReference type="RefSeq" id="WP_194449629.1">
    <property type="nucleotide sequence ID" value="NZ_CP063849.1"/>
</dbReference>
<dbReference type="InterPro" id="IPR029479">
    <property type="entry name" value="Nitroreductase"/>
</dbReference>
<name>A0A7S7SL12_PALFE</name>
<evidence type="ECO:0000313" key="2">
    <source>
        <dbReference type="EMBL" id="QOY87966.1"/>
    </source>
</evidence>
<dbReference type="Gene3D" id="3.40.109.10">
    <property type="entry name" value="NADH Oxidase"/>
    <property type="match status" value="1"/>
</dbReference>
<feature type="domain" description="Nitroreductase" evidence="1">
    <location>
        <begin position="34"/>
        <end position="209"/>
    </location>
</feature>
<dbReference type="Proteomes" id="UP000593892">
    <property type="component" value="Chromosome"/>
</dbReference>
<reference evidence="2 3" key="1">
    <citation type="submission" date="2020-10" db="EMBL/GenBank/DDBJ databases">
        <title>Complete genome sequence of Paludibaculum fermentans P105T, a facultatively anaerobic acidobacterium capable of dissimilatory Fe(III) reduction.</title>
        <authorList>
            <person name="Dedysh S.N."/>
            <person name="Beletsky A.V."/>
            <person name="Kulichevskaya I.S."/>
            <person name="Mardanov A.V."/>
            <person name="Ravin N.V."/>
        </authorList>
    </citation>
    <scope>NUCLEOTIDE SEQUENCE [LARGE SCALE GENOMIC DNA]</scope>
    <source>
        <strain evidence="2 3">P105</strain>
    </source>
</reference>
<dbReference type="InterPro" id="IPR020051">
    <property type="entry name" value="SagB-type_dehydrogenase"/>
</dbReference>
<keyword evidence="3" id="KW-1185">Reference proteome</keyword>
<dbReference type="AlphaFoldDB" id="A0A7S7SL12"/>
<dbReference type="PANTHER" id="PTHR43745">
    <property type="entry name" value="NITROREDUCTASE MJ1384-RELATED"/>
    <property type="match status" value="1"/>
</dbReference>
<accession>A0A7S7SL12</accession>
<dbReference type="GO" id="GO:0016491">
    <property type="term" value="F:oxidoreductase activity"/>
    <property type="evidence" value="ECO:0007669"/>
    <property type="project" value="InterPro"/>
</dbReference>
<gene>
    <name evidence="2" type="ORF">IRI77_35400</name>
</gene>
<dbReference type="EMBL" id="CP063849">
    <property type="protein sequence ID" value="QOY87966.1"/>
    <property type="molecule type" value="Genomic_DNA"/>
</dbReference>
<dbReference type="CDD" id="cd02142">
    <property type="entry name" value="McbC_SagB-like_oxidoreductase"/>
    <property type="match status" value="1"/>
</dbReference>
<organism evidence="2 3">
    <name type="scientific">Paludibaculum fermentans</name>
    <dbReference type="NCBI Taxonomy" id="1473598"/>
    <lineage>
        <taxon>Bacteria</taxon>
        <taxon>Pseudomonadati</taxon>
        <taxon>Acidobacteriota</taxon>
        <taxon>Terriglobia</taxon>
        <taxon>Bryobacterales</taxon>
        <taxon>Bryobacteraceae</taxon>
        <taxon>Paludibaculum</taxon>
    </lineage>
</organism>
<dbReference type="NCBIfam" id="TIGR03605">
    <property type="entry name" value="antibiot_sagB"/>
    <property type="match status" value="1"/>
</dbReference>
<proteinExistence type="predicted"/>
<dbReference type="Pfam" id="PF00881">
    <property type="entry name" value="Nitroreductase"/>
    <property type="match status" value="1"/>
</dbReference>
<dbReference type="PANTHER" id="PTHR43745:SF2">
    <property type="entry name" value="NITROREDUCTASE MJ1384-RELATED"/>
    <property type="match status" value="1"/>
</dbReference>
<dbReference type="InterPro" id="IPR000415">
    <property type="entry name" value="Nitroreductase-like"/>
</dbReference>
<protein>
    <submittedName>
        <fullName evidence="2">SagB/ThcOx family dehydrogenase</fullName>
    </submittedName>
</protein>